<dbReference type="PANTHER" id="PTHR11727:SF7">
    <property type="entry name" value="DIMETHYLADENOSINE TRANSFERASE-RELATED"/>
    <property type="match status" value="1"/>
</dbReference>
<dbReference type="GO" id="GO:0005829">
    <property type="term" value="C:cytosol"/>
    <property type="evidence" value="ECO:0007669"/>
    <property type="project" value="TreeGrafter"/>
</dbReference>
<dbReference type="PROSITE" id="PS51689">
    <property type="entry name" value="SAM_RNA_A_N6_MT"/>
    <property type="match status" value="1"/>
</dbReference>
<dbReference type="SMART" id="SM00650">
    <property type="entry name" value="rADc"/>
    <property type="match status" value="1"/>
</dbReference>
<dbReference type="Pfam" id="PF00398">
    <property type="entry name" value="RrnaAD"/>
    <property type="match status" value="1"/>
</dbReference>
<feature type="binding site" evidence="5">
    <location>
        <position position="74"/>
    </location>
    <ligand>
        <name>S-adenosyl-L-methionine</name>
        <dbReference type="ChEBI" id="CHEBI:59789"/>
    </ligand>
</feature>
<dbReference type="AlphaFoldDB" id="A0A9D1GY54"/>
<dbReference type="InterPro" id="IPR020598">
    <property type="entry name" value="rRNA_Ade_methylase_Trfase_N"/>
</dbReference>
<dbReference type="Proteomes" id="UP000886842">
    <property type="component" value="Unassembled WGS sequence"/>
</dbReference>
<dbReference type="CDD" id="cd02440">
    <property type="entry name" value="AdoMet_MTases"/>
    <property type="match status" value="1"/>
</dbReference>
<reference evidence="8" key="1">
    <citation type="submission" date="2020-10" db="EMBL/GenBank/DDBJ databases">
        <authorList>
            <person name="Gilroy R."/>
        </authorList>
    </citation>
    <scope>NUCLEOTIDE SEQUENCE</scope>
    <source>
        <strain evidence="8">ChiGjej1B1-24693</strain>
    </source>
</reference>
<comment type="similarity">
    <text evidence="5">Belongs to the class I-like SAM-binding methyltransferase superfamily. rRNA adenine N(6)-methyltransferase family.</text>
</comment>
<keyword evidence="4 5" id="KW-0694">RNA-binding</keyword>
<evidence type="ECO:0000256" key="3">
    <source>
        <dbReference type="ARBA" id="ARBA00022691"/>
    </source>
</evidence>
<dbReference type="PANTHER" id="PTHR11727">
    <property type="entry name" value="DIMETHYLADENOSINE TRANSFERASE"/>
    <property type="match status" value="1"/>
</dbReference>
<accession>A0A9D1GY54</accession>
<dbReference type="Gene3D" id="3.40.50.150">
    <property type="entry name" value="Vaccinia Virus protein VP39"/>
    <property type="match status" value="1"/>
</dbReference>
<organism evidence="8 9">
    <name type="scientific">Candidatus Avipropionibacterium avicola</name>
    <dbReference type="NCBI Taxonomy" id="2840701"/>
    <lineage>
        <taxon>Bacteria</taxon>
        <taxon>Bacillati</taxon>
        <taxon>Actinomycetota</taxon>
        <taxon>Actinomycetes</taxon>
        <taxon>Propionibacteriales</taxon>
        <taxon>Propionibacteriaceae</taxon>
        <taxon>Propionibacteriaceae incertae sedis</taxon>
        <taxon>Candidatus Avipropionibacterium</taxon>
    </lineage>
</organism>
<feature type="binding site" evidence="5">
    <location>
        <position position="29"/>
    </location>
    <ligand>
        <name>S-adenosyl-L-methionine</name>
        <dbReference type="ChEBI" id="CHEBI:59789"/>
    </ligand>
</feature>
<feature type="binding site" evidence="5">
    <location>
        <position position="27"/>
    </location>
    <ligand>
        <name>S-adenosyl-L-methionine</name>
        <dbReference type="ChEBI" id="CHEBI:59789"/>
    </ligand>
</feature>
<evidence type="ECO:0000256" key="2">
    <source>
        <dbReference type="ARBA" id="ARBA00022679"/>
    </source>
</evidence>
<protein>
    <submittedName>
        <fullName evidence="8">23S ribosomal RNA methyltransferase Erm</fullName>
    </submittedName>
</protein>
<feature type="region of interest" description="Disordered" evidence="6">
    <location>
        <begin position="1"/>
        <end position="25"/>
    </location>
</feature>
<feature type="binding site" evidence="5">
    <location>
        <position position="110"/>
    </location>
    <ligand>
        <name>S-adenosyl-L-methionine</name>
        <dbReference type="ChEBI" id="CHEBI:59789"/>
    </ligand>
</feature>
<keyword evidence="1 5" id="KW-0489">Methyltransferase</keyword>
<feature type="binding site" evidence="5">
    <location>
        <position position="96"/>
    </location>
    <ligand>
        <name>S-adenosyl-L-methionine</name>
        <dbReference type="ChEBI" id="CHEBI:59789"/>
    </ligand>
</feature>
<comment type="caution">
    <text evidence="8">The sequence shown here is derived from an EMBL/GenBank/DDBJ whole genome shotgun (WGS) entry which is preliminary data.</text>
</comment>
<proteinExistence type="inferred from homology"/>
<evidence type="ECO:0000256" key="5">
    <source>
        <dbReference type="PROSITE-ProRule" id="PRU01026"/>
    </source>
</evidence>
<evidence type="ECO:0000313" key="9">
    <source>
        <dbReference type="Proteomes" id="UP000886842"/>
    </source>
</evidence>
<name>A0A9D1GY54_9ACTN</name>
<dbReference type="GO" id="GO:0003723">
    <property type="term" value="F:RNA binding"/>
    <property type="evidence" value="ECO:0007669"/>
    <property type="project" value="UniProtKB-UniRule"/>
</dbReference>
<evidence type="ECO:0000259" key="7">
    <source>
        <dbReference type="SMART" id="SM00650"/>
    </source>
</evidence>
<dbReference type="EMBL" id="DVLP01000156">
    <property type="protein sequence ID" value="HIT74960.1"/>
    <property type="molecule type" value="Genomic_DNA"/>
</dbReference>
<feature type="compositionally biased region" description="Basic residues" evidence="6">
    <location>
        <begin position="1"/>
        <end position="21"/>
    </location>
</feature>
<keyword evidence="2 5" id="KW-0808">Transferase</keyword>
<sequence>MPRHNRATHSPRPRSPQRHGRHELGQNFLRHRPTVRLLTDLVAATDGSILEIGPGDGALTAGLSRLGRPVVAVELDPHRIAGLRRRFPRVEVVHADALDIRFGQDVVVGNLPFHLTTPLLRKLLRSHDWRHAVVLLQWEVARKRAGVGGSTMMTAQAGPWFDFTLYGRVPAHGFHPAPSVDGGVLGIDRRATPLVPTTERRRYERFVAEVFTSRGAGLRAILTRLTSARVAHRMLASCGADRRAKPRDLTSRQWAALWQVVRNRT</sequence>
<feature type="binding site" evidence="5">
    <location>
        <position position="53"/>
    </location>
    <ligand>
        <name>S-adenosyl-L-methionine</name>
        <dbReference type="ChEBI" id="CHEBI:59789"/>
    </ligand>
</feature>
<evidence type="ECO:0000256" key="1">
    <source>
        <dbReference type="ARBA" id="ARBA00022603"/>
    </source>
</evidence>
<evidence type="ECO:0000256" key="4">
    <source>
        <dbReference type="ARBA" id="ARBA00022884"/>
    </source>
</evidence>
<dbReference type="InterPro" id="IPR001737">
    <property type="entry name" value="KsgA/Erm"/>
</dbReference>
<dbReference type="InterPro" id="IPR020596">
    <property type="entry name" value="rRNA_Ade_Mease_Trfase_CS"/>
</dbReference>
<gene>
    <name evidence="8" type="primary">erm</name>
    <name evidence="8" type="ORF">IAA98_05190</name>
</gene>
<dbReference type="PROSITE" id="PS01131">
    <property type="entry name" value="RRNA_A_DIMETH"/>
    <property type="match status" value="1"/>
</dbReference>
<reference evidence="8" key="2">
    <citation type="journal article" date="2021" name="PeerJ">
        <title>Extensive microbial diversity within the chicken gut microbiome revealed by metagenomics and culture.</title>
        <authorList>
            <person name="Gilroy R."/>
            <person name="Ravi A."/>
            <person name="Getino M."/>
            <person name="Pursley I."/>
            <person name="Horton D.L."/>
            <person name="Alikhan N.F."/>
            <person name="Baker D."/>
            <person name="Gharbi K."/>
            <person name="Hall N."/>
            <person name="Watson M."/>
            <person name="Adriaenssens E.M."/>
            <person name="Foster-Nyarko E."/>
            <person name="Jarju S."/>
            <person name="Secka A."/>
            <person name="Antonio M."/>
            <person name="Oren A."/>
            <person name="Chaudhuri R.R."/>
            <person name="La Ragione R."/>
            <person name="Hildebrand F."/>
            <person name="Pallen M.J."/>
        </authorList>
    </citation>
    <scope>NUCLEOTIDE SEQUENCE</scope>
    <source>
        <strain evidence="8">ChiGjej1B1-24693</strain>
    </source>
</reference>
<dbReference type="GO" id="GO:0000179">
    <property type="term" value="F:rRNA (adenine-N6,N6-)-dimethyltransferase activity"/>
    <property type="evidence" value="ECO:0007669"/>
    <property type="project" value="UniProtKB-UniRule"/>
</dbReference>
<dbReference type="NCBIfam" id="NF000499">
    <property type="entry name" value="Erm23S_rRNA_broad"/>
    <property type="match status" value="1"/>
</dbReference>
<dbReference type="InterPro" id="IPR029063">
    <property type="entry name" value="SAM-dependent_MTases_sf"/>
</dbReference>
<evidence type="ECO:0000313" key="8">
    <source>
        <dbReference type="EMBL" id="HIT74960.1"/>
    </source>
</evidence>
<feature type="domain" description="Ribosomal RNA adenine methylase transferase N-terminal" evidence="7">
    <location>
        <begin position="34"/>
        <end position="191"/>
    </location>
</feature>
<dbReference type="SUPFAM" id="SSF53335">
    <property type="entry name" value="S-adenosyl-L-methionine-dependent methyltransferases"/>
    <property type="match status" value="1"/>
</dbReference>
<evidence type="ECO:0000256" key="6">
    <source>
        <dbReference type="SAM" id="MobiDB-lite"/>
    </source>
</evidence>
<keyword evidence="3 5" id="KW-0949">S-adenosyl-L-methionine</keyword>